<sequence length="347" mass="38585">MDYSIQKLILLLLPLLIFSKELESSDATPAFTTQYAKPYITSEKSKFGAHIEGASVNWKGEVFATSFDTDNSLLNSIGKITTPQEIFFRDDSIKTHFNGVRFRSNKEAFAADVSGHRVVKMNIDKNGNVSKTENFCSNSTMIQPNDIAITSDGVIFTSGSQFAATTTNQSGDIWVCEAGKPARLLLLLGMTNGIEISKDNDYLFVSESYYNNSISTSQKIWKFKINSDYSLTNKELFYDFQKNLKTSKLADIDGMRIDVKGNLYVTRNGDGEVIVLNSKGQLTSKIILNFSNPTNLEFGGFNGRELYIVGRCGMDTPFGEGKGCVDRLNVTYQGRAFSNIQSAFFIH</sequence>
<feature type="signal peptide" evidence="2">
    <location>
        <begin position="1"/>
        <end position="24"/>
    </location>
</feature>
<accession>A0A137P4L8</accession>
<dbReference type="PANTHER" id="PTHR47572:SF4">
    <property type="entry name" value="LACTONASE DRP35"/>
    <property type="match status" value="1"/>
</dbReference>
<reference evidence="4 5" key="1">
    <citation type="journal article" date="2015" name="Genome Biol. Evol.">
        <title>Phylogenomic analyses indicate that early fungi evolved digesting cell walls of algal ancestors of land plants.</title>
        <authorList>
            <person name="Chang Y."/>
            <person name="Wang S."/>
            <person name="Sekimoto S."/>
            <person name="Aerts A.L."/>
            <person name="Choi C."/>
            <person name="Clum A."/>
            <person name="LaButti K.M."/>
            <person name="Lindquist E.A."/>
            <person name="Yee Ngan C."/>
            <person name="Ohm R.A."/>
            <person name="Salamov A.A."/>
            <person name="Grigoriev I.V."/>
            <person name="Spatafora J.W."/>
            <person name="Berbee M.L."/>
        </authorList>
    </citation>
    <scope>NUCLEOTIDE SEQUENCE [LARGE SCALE GENOMIC DNA]</scope>
    <source>
        <strain evidence="4 5">NRRL 28638</strain>
    </source>
</reference>
<keyword evidence="1" id="KW-0378">Hydrolase</keyword>
<feature type="chain" id="PRO_5007294437" evidence="2">
    <location>
        <begin position="25"/>
        <end position="347"/>
    </location>
</feature>
<dbReference type="Proteomes" id="UP000070444">
    <property type="component" value="Unassembled WGS sequence"/>
</dbReference>
<evidence type="ECO:0000259" key="3">
    <source>
        <dbReference type="Pfam" id="PF08450"/>
    </source>
</evidence>
<evidence type="ECO:0000313" key="4">
    <source>
        <dbReference type="EMBL" id="KXN69945.1"/>
    </source>
</evidence>
<dbReference type="OrthoDB" id="423498at2759"/>
<dbReference type="InterPro" id="IPR013658">
    <property type="entry name" value="SGL"/>
</dbReference>
<evidence type="ECO:0000313" key="5">
    <source>
        <dbReference type="Proteomes" id="UP000070444"/>
    </source>
</evidence>
<dbReference type="InterPro" id="IPR051262">
    <property type="entry name" value="SMP-30/CGR1_Lactonase"/>
</dbReference>
<keyword evidence="2" id="KW-0732">Signal</keyword>
<evidence type="ECO:0000256" key="1">
    <source>
        <dbReference type="ARBA" id="ARBA00022801"/>
    </source>
</evidence>
<dbReference type="InterPro" id="IPR011042">
    <property type="entry name" value="6-blade_b-propeller_TolB-like"/>
</dbReference>
<dbReference type="SUPFAM" id="SSF63829">
    <property type="entry name" value="Calcium-dependent phosphotriesterase"/>
    <property type="match status" value="1"/>
</dbReference>
<organism evidence="4 5">
    <name type="scientific">Conidiobolus coronatus (strain ATCC 28846 / CBS 209.66 / NRRL 28638)</name>
    <name type="common">Delacroixia coronata</name>
    <dbReference type="NCBI Taxonomy" id="796925"/>
    <lineage>
        <taxon>Eukaryota</taxon>
        <taxon>Fungi</taxon>
        <taxon>Fungi incertae sedis</taxon>
        <taxon>Zoopagomycota</taxon>
        <taxon>Entomophthoromycotina</taxon>
        <taxon>Entomophthoromycetes</taxon>
        <taxon>Entomophthorales</taxon>
        <taxon>Ancylistaceae</taxon>
        <taxon>Conidiobolus</taxon>
    </lineage>
</organism>
<evidence type="ECO:0000256" key="2">
    <source>
        <dbReference type="SAM" id="SignalP"/>
    </source>
</evidence>
<name>A0A137P4L8_CONC2</name>
<proteinExistence type="predicted"/>
<dbReference type="EMBL" id="KQ964517">
    <property type="protein sequence ID" value="KXN69945.1"/>
    <property type="molecule type" value="Genomic_DNA"/>
</dbReference>
<gene>
    <name evidence="4" type="ORF">CONCODRAFT_165373</name>
</gene>
<dbReference type="OMA" id="IWVCEAG"/>
<keyword evidence="5" id="KW-1185">Reference proteome</keyword>
<feature type="domain" description="SMP-30/Gluconolactonase/LRE-like region" evidence="3">
    <location>
        <begin position="102"/>
        <end position="308"/>
    </location>
</feature>
<dbReference type="Pfam" id="PF08450">
    <property type="entry name" value="SGL"/>
    <property type="match status" value="1"/>
</dbReference>
<dbReference type="STRING" id="796925.A0A137P4L8"/>
<protein>
    <submittedName>
        <fullName evidence="4">Calcium-dependent phosphotriesterase</fullName>
    </submittedName>
</protein>
<dbReference type="PANTHER" id="PTHR47572">
    <property type="entry name" value="LIPOPROTEIN-RELATED"/>
    <property type="match status" value="1"/>
</dbReference>
<dbReference type="AlphaFoldDB" id="A0A137P4L8"/>
<dbReference type="Gene3D" id="2.120.10.30">
    <property type="entry name" value="TolB, C-terminal domain"/>
    <property type="match status" value="1"/>
</dbReference>
<dbReference type="GO" id="GO:0016787">
    <property type="term" value="F:hydrolase activity"/>
    <property type="evidence" value="ECO:0007669"/>
    <property type="project" value="UniProtKB-KW"/>
</dbReference>